<dbReference type="Proteomes" id="UP001569904">
    <property type="component" value="Unassembled WGS sequence"/>
</dbReference>
<reference evidence="1 2" key="1">
    <citation type="submission" date="2023-11" db="EMBL/GenBank/DDBJ databases">
        <title>Actinomadura monticuli sp. nov., isolated from volcanic ash.</title>
        <authorList>
            <person name="Lee S.D."/>
            <person name="Yang H."/>
            <person name="Kim I.S."/>
        </authorList>
    </citation>
    <scope>NUCLEOTIDE SEQUENCE [LARGE SCALE GENOMIC DNA]</scope>
    <source>
        <strain evidence="1 2">DSM 45346</strain>
    </source>
</reference>
<proteinExistence type="predicted"/>
<dbReference type="RefSeq" id="WP_371942982.1">
    <property type="nucleotide sequence ID" value="NZ_JAXCEH010000014.1"/>
</dbReference>
<comment type="caution">
    <text evidence="1">The sequence shown here is derived from an EMBL/GenBank/DDBJ whole genome shotgun (WGS) entry which is preliminary data.</text>
</comment>
<name>A0ABV4R089_9ACTN</name>
<keyword evidence="2" id="KW-1185">Reference proteome</keyword>
<evidence type="ECO:0000313" key="2">
    <source>
        <dbReference type="Proteomes" id="UP001569904"/>
    </source>
</evidence>
<dbReference type="EMBL" id="JAXCEH010000014">
    <property type="protein sequence ID" value="MFA1556286.1"/>
    <property type="molecule type" value="Genomic_DNA"/>
</dbReference>
<gene>
    <name evidence="1" type="ORF">SM436_21560</name>
</gene>
<protein>
    <submittedName>
        <fullName evidence="1">Uncharacterized protein</fullName>
    </submittedName>
</protein>
<sequence>MGQVLNLERSALYWRTRLGRATAVRYLDALSVALGPQGWRFVKFYGPAPIPLLRVYANGPGEVGIVVSALVVPGGRWAYHEARRGRGGYLGPCGDAESAAGVVGDILKHRMYPSTW</sequence>
<organism evidence="1 2">
    <name type="scientific">Actinomadura chokoriensis</name>
    <dbReference type="NCBI Taxonomy" id="454156"/>
    <lineage>
        <taxon>Bacteria</taxon>
        <taxon>Bacillati</taxon>
        <taxon>Actinomycetota</taxon>
        <taxon>Actinomycetes</taxon>
        <taxon>Streptosporangiales</taxon>
        <taxon>Thermomonosporaceae</taxon>
        <taxon>Actinomadura</taxon>
    </lineage>
</organism>
<accession>A0ABV4R089</accession>
<evidence type="ECO:0000313" key="1">
    <source>
        <dbReference type="EMBL" id="MFA1556286.1"/>
    </source>
</evidence>